<evidence type="ECO:0000313" key="2">
    <source>
        <dbReference type="Proteomes" id="UP001606134"/>
    </source>
</evidence>
<sequence>MPSVAIQITRFVDEHQPGFVECVLVDASGKSHVFVEKAPVVSSENLWSTSSYPRRGSIACEVVADCSGENGQALARVNTERPWGIESTEGLTEFVVPASEVSA</sequence>
<protein>
    <submittedName>
        <fullName evidence="1">Uncharacterized protein</fullName>
    </submittedName>
</protein>
<organism evidence="1 2">
    <name type="scientific">Pelomonas candidula</name>
    <dbReference type="NCBI Taxonomy" id="3299025"/>
    <lineage>
        <taxon>Bacteria</taxon>
        <taxon>Pseudomonadati</taxon>
        <taxon>Pseudomonadota</taxon>
        <taxon>Betaproteobacteria</taxon>
        <taxon>Burkholderiales</taxon>
        <taxon>Sphaerotilaceae</taxon>
        <taxon>Roseateles</taxon>
    </lineage>
</organism>
<accession>A0ABW7HBF1</accession>
<gene>
    <name evidence="1" type="ORF">ACG04R_11085</name>
</gene>
<comment type="caution">
    <text evidence="1">The sequence shown here is derived from an EMBL/GenBank/DDBJ whole genome shotgun (WGS) entry which is preliminary data.</text>
</comment>
<dbReference type="Proteomes" id="UP001606134">
    <property type="component" value="Unassembled WGS sequence"/>
</dbReference>
<evidence type="ECO:0000313" key="1">
    <source>
        <dbReference type="EMBL" id="MFG6487215.1"/>
    </source>
</evidence>
<name>A0ABW7HBF1_9BURK</name>
<keyword evidence="2" id="KW-1185">Reference proteome</keyword>
<reference evidence="1 2" key="1">
    <citation type="submission" date="2024-08" db="EMBL/GenBank/DDBJ databases">
        <authorList>
            <person name="Lu H."/>
        </authorList>
    </citation>
    <scope>NUCLEOTIDE SEQUENCE [LARGE SCALE GENOMIC DNA]</scope>
    <source>
        <strain evidence="1 2">BYS78W</strain>
    </source>
</reference>
<proteinExistence type="predicted"/>
<dbReference type="EMBL" id="JBIGIC010000005">
    <property type="protein sequence ID" value="MFG6487215.1"/>
    <property type="molecule type" value="Genomic_DNA"/>
</dbReference>
<dbReference type="RefSeq" id="WP_394409635.1">
    <property type="nucleotide sequence ID" value="NZ_JBIGIC010000005.1"/>
</dbReference>